<feature type="region of interest" description="Disordered" evidence="1">
    <location>
        <begin position="164"/>
        <end position="196"/>
    </location>
</feature>
<name>A0ABC8K1B5_ERUVS</name>
<dbReference type="EMBL" id="CAKOAT010170266">
    <property type="protein sequence ID" value="CAH8351350.1"/>
    <property type="molecule type" value="Genomic_DNA"/>
</dbReference>
<accession>A0ABC8K1B5</accession>
<gene>
    <name evidence="2" type="ORF">ERUC_LOCUS18239</name>
</gene>
<feature type="region of interest" description="Disordered" evidence="1">
    <location>
        <begin position="1"/>
        <end position="30"/>
    </location>
</feature>
<feature type="non-terminal residue" evidence="2">
    <location>
        <position position="235"/>
    </location>
</feature>
<proteinExistence type="predicted"/>
<evidence type="ECO:0000313" key="2">
    <source>
        <dbReference type="EMBL" id="CAH8351350.1"/>
    </source>
</evidence>
<sequence length="235" mass="26756">MRGRDSLNKRYRSKNASGYRRDVKPYDRYGNKTWRKKAKDMSHVFNDIDKRSGSHVLGANEAVIALAVVPYEQTKQTGETVSESDHGHQRNIGDGDLGTEERKKLASTIVSPALRRPLMDENVTIRSRKDRMVDRHEPVIDALSNMEVQEDDLFDDELQELEDAALSSSSVGTRRKHDSTVSRRGSRSKNNTTLGIQTKKSEFLRRGSPKLRSTIVPSMAQTREKEKARHIHIRS</sequence>
<feature type="compositionally biased region" description="Basic and acidic residues" evidence="1">
    <location>
        <begin position="83"/>
        <end position="99"/>
    </location>
</feature>
<comment type="caution">
    <text evidence="2">The sequence shown here is derived from an EMBL/GenBank/DDBJ whole genome shotgun (WGS) entry which is preliminary data.</text>
</comment>
<reference evidence="2 3" key="1">
    <citation type="submission" date="2022-03" db="EMBL/GenBank/DDBJ databases">
        <authorList>
            <person name="Macdonald S."/>
            <person name="Ahmed S."/>
            <person name="Newling K."/>
        </authorList>
    </citation>
    <scope>NUCLEOTIDE SEQUENCE [LARGE SCALE GENOMIC DNA]</scope>
</reference>
<dbReference type="Proteomes" id="UP001642260">
    <property type="component" value="Unassembled WGS sequence"/>
</dbReference>
<dbReference type="AlphaFoldDB" id="A0ABC8K1B5"/>
<evidence type="ECO:0000313" key="3">
    <source>
        <dbReference type="Proteomes" id="UP001642260"/>
    </source>
</evidence>
<organism evidence="2 3">
    <name type="scientific">Eruca vesicaria subsp. sativa</name>
    <name type="common">Garden rocket</name>
    <name type="synonym">Eruca sativa</name>
    <dbReference type="NCBI Taxonomy" id="29727"/>
    <lineage>
        <taxon>Eukaryota</taxon>
        <taxon>Viridiplantae</taxon>
        <taxon>Streptophyta</taxon>
        <taxon>Embryophyta</taxon>
        <taxon>Tracheophyta</taxon>
        <taxon>Spermatophyta</taxon>
        <taxon>Magnoliopsida</taxon>
        <taxon>eudicotyledons</taxon>
        <taxon>Gunneridae</taxon>
        <taxon>Pentapetalae</taxon>
        <taxon>rosids</taxon>
        <taxon>malvids</taxon>
        <taxon>Brassicales</taxon>
        <taxon>Brassicaceae</taxon>
        <taxon>Brassiceae</taxon>
        <taxon>Eruca</taxon>
    </lineage>
</organism>
<feature type="compositionally biased region" description="Basic and acidic residues" evidence="1">
    <location>
        <begin position="19"/>
        <end position="30"/>
    </location>
</feature>
<feature type="region of interest" description="Disordered" evidence="1">
    <location>
        <begin position="75"/>
        <end position="99"/>
    </location>
</feature>
<keyword evidence="3" id="KW-1185">Reference proteome</keyword>
<evidence type="ECO:0000256" key="1">
    <source>
        <dbReference type="SAM" id="MobiDB-lite"/>
    </source>
</evidence>
<protein>
    <submittedName>
        <fullName evidence="2">Uncharacterized protein</fullName>
    </submittedName>
</protein>